<evidence type="ECO:0000256" key="8">
    <source>
        <dbReference type="HAMAP-Rule" id="MF_00049"/>
    </source>
</evidence>
<evidence type="ECO:0000256" key="3">
    <source>
        <dbReference type="ARBA" id="ARBA00022598"/>
    </source>
</evidence>
<dbReference type="Pfam" id="PF08264">
    <property type="entry name" value="Anticodon_1"/>
    <property type="match status" value="1"/>
</dbReference>
<dbReference type="GO" id="GO:0002161">
    <property type="term" value="F:aminoacyl-tRNA deacylase activity"/>
    <property type="evidence" value="ECO:0007669"/>
    <property type="project" value="InterPro"/>
</dbReference>
<dbReference type="Gene3D" id="3.30.2320.20">
    <property type="entry name" value="Class I aminoacyl-tRNA synthetases (RS)"/>
    <property type="match status" value="1"/>
</dbReference>
<keyword evidence="4 8" id="KW-0547">Nucleotide-binding</keyword>
<dbReference type="PANTHER" id="PTHR45794">
    <property type="entry name" value="LEUCYL-TRNA SYNTHETASE"/>
    <property type="match status" value="1"/>
</dbReference>
<dbReference type="Gene3D" id="3.90.740.10">
    <property type="entry name" value="Valyl/Leucyl/Isoleucyl-tRNA synthetase, editing domain"/>
    <property type="match status" value="1"/>
</dbReference>
<dbReference type="KEGG" id="ndv:NDEV_0321"/>
<dbReference type="NCBIfam" id="NF008957">
    <property type="entry name" value="PRK12300.1"/>
    <property type="match status" value="1"/>
</dbReference>
<name>A0A128A153_9ARCH</name>
<dbReference type="InterPro" id="IPR002300">
    <property type="entry name" value="aa-tRNA-synth_Ia"/>
</dbReference>
<dbReference type="InterPro" id="IPR020791">
    <property type="entry name" value="Leu-tRNA-lgase_arc"/>
</dbReference>
<evidence type="ECO:0000256" key="4">
    <source>
        <dbReference type="ARBA" id="ARBA00022741"/>
    </source>
</evidence>
<accession>A0A128A153</accession>
<dbReference type="InterPro" id="IPR009080">
    <property type="entry name" value="tRNAsynth_Ia_anticodon-bd"/>
</dbReference>
<organism evidence="12 13">
    <name type="scientific">Nitrosotalea devaniterrae</name>
    <dbReference type="NCBI Taxonomy" id="1078905"/>
    <lineage>
        <taxon>Archaea</taxon>
        <taxon>Nitrososphaerota</taxon>
        <taxon>Nitrososphaeria</taxon>
        <taxon>Nitrosotaleales</taxon>
        <taxon>Nitrosotaleaceae</taxon>
        <taxon>Nitrosotalea</taxon>
    </lineage>
</organism>
<evidence type="ECO:0000256" key="6">
    <source>
        <dbReference type="ARBA" id="ARBA00022917"/>
    </source>
</evidence>
<feature type="region of interest" description="Disordered" evidence="9">
    <location>
        <begin position="930"/>
        <end position="956"/>
    </location>
</feature>
<keyword evidence="5 8" id="KW-0067">ATP-binding</keyword>
<dbReference type="EMBL" id="LN890280">
    <property type="protein sequence ID" value="CUR51086.1"/>
    <property type="molecule type" value="Genomic_DNA"/>
</dbReference>
<evidence type="ECO:0000259" key="11">
    <source>
        <dbReference type="Pfam" id="PF08264"/>
    </source>
</evidence>
<dbReference type="NCBIfam" id="TIGR00395">
    <property type="entry name" value="leuS_arch"/>
    <property type="match status" value="1"/>
</dbReference>
<keyword evidence="7 8" id="KW-0030">Aminoacyl-tRNA synthetase</keyword>
<dbReference type="InterPro" id="IPR014729">
    <property type="entry name" value="Rossmann-like_a/b/a_fold"/>
</dbReference>
<comment type="similarity">
    <text evidence="1 8">Belongs to the class-I aminoacyl-tRNA synthetase family.</text>
</comment>
<dbReference type="InterPro" id="IPR013155">
    <property type="entry name" value="M/V/L/I-tRNA-synth_anticd-bd"/>
</dbReference>
<dbReference type="InterPro" id="IPR009008">
    <property type="entry name" value="Val/Leu/Ile-tRNA-synth_edit"/>
</dbReference>
<dbReference type="Proteomes" id="UP000196239">
    <property type="component" value="Chromosome 1"/>
</dbReference>
<dbReference type="GO" id="GO:0004823">
    <property type="term" value="F:leucine-tRNA ligase activity"/>
    <property type="evidence" value="ECO:0007669"/>
    <property type="project" value="UniProtKB-UniRule"/>
</dbReference>
<dbReference type="Pfam" id="PF00133">
    <property type="entry name" value="tRNA-synt_1"/>
    <property type="match status" value="1"/>
</dbReference>
<dbReference type="GO" id="GO:0005524">
    <property type="term" value="F:ATP binding"/>
    <property type="evidence" value="ECO:0007669"/>
    <property type="project" value="UniProtKB-UniRule"/>
</dbReference>
<dbReference type="PANTHER" id="PTHR45794:SF1">
    <property type="entry name" value="LEUCINE--TRNA LIGASE, CYTOPLASMIC"/>
    <property type="match status" value="1"/>
</dbReference>
<dbReference type="EC" id="6.1.1.4" evidence="8"/>
<dbReference type="SUPFAM" id="SSF47323">
    <property type="entry name" value="Anticodon-binding domain of a subclass of class I aminoacyl-tRNA synthetases"/>
    <property type="match status" value="1"/>
</dbReference>
<dbReference type="HAMAP" id="MF_00049_A">
    <property type="entry name" value="Leu_tRNA_synth_A"/>
    <property type="match status" value="1"/>
</dbReference>
<feature type="short sequence motif" description="'KMSKS' region" evidence="8">
    <location>
        <begin position="624"/>
        <end position="628"/>
    </location>
</feature>
<dbReference type="Gene3D" id="1.10.10.720">
    <property type="entry name" value="leucyl-tRNA synthetase"/>
    <property type="match status" value="1"/>
</dbReference>
<evidence type="ECO:0000313" key="13">
    <source>
        <dbReference type="Proteomes" id="UP000196239"/>
    </source>
</evidence>
<dbReference type="SUPFAM" id="SSF50677">
    <property type="entry name" value="ValRS/IleRS/LeuRS editing domain"/>
    <property type="match status" value="1"/>
</dbReference>
<evidence type="ECO:0000256" key="9">
    <source>
        <dbReference type="SAM" id="MobiDB-lite"/>
    </source>
</evidence>
<dbReference type="SUPFAM" id="SSF52374">
    <property type="entry name" value="Nucleotidylyl transferase"/>
    <property type="match status" value="1"/>
</dbReference>
<reference evidence="13" key="1">
    <citation type="submission" date="2015-10" db="EMBL/GenBank/DDBJ databases">
        <authorList>
            <person name="Lehtovirta-Morley L.E."/>
            <person name="Vieille C."/>
        </authorList>
    </citation>
    <scope>NUCLEOTIDE SEQUENCE [LARGE SCALE GENOMIC DNA]</scope>
</reference>
<keyword evidence="2 8" id="KW-0963">Cytoplasm</keyword>
<evidence type="ECO:0000259" key="10">
    <source>
        <dbReference type="Pfam" id="PF00133"/>
    </source>
</evidence>
<keyword evidence="13" id="KW-1185">Reference proteome</keyword>
<dbReference type="Gene3D" id="3.40.50.620">
    <property type="entry name" value="HUPs"/>
    <property type="match status" value="1"/>
</dbReference>
<evidence type="ECO:0000256" key="2">
    <source>
        <dbReference type="ARBA" id="ARBA00022490"/>
    </source>
</evidence>
<evidence type="ECO:0000313" key="12">
    <source>
        <dbReference type="EMBL" id="CUR51086.1"/>
    </source>
</evidence>
<evidence type="ECO:0000256" key="1">
    <source>
        <dbReference type="ARBA" id="ARBA00005594"/>
    </source>
</evidence>
<dbReference type="Gene3D" id="1.10.730.10">
    <property type="entry name" value="Isoleucyl-tRNA Synthetase, Domain 1"/>
    <property type="match status" value="1"/>
</dbReference>
<proteinExistence type="inferred from homology"/>
<gene>
    <name evidence="8 12" type="primary">leuS</name>
    <name evidence="12" type="ORF">NDEV_0321</name>
</gene>
<keyword evidence="6 8" id="KW-0648">Protein biosynthesis</keyword>
<feature type="domain" description="Aminoacyl-tRNA synthetase class Ia" evidence="10">
    <location>
        <begin position="10"/>
        <end position="662"/>
    </location>
</feature>
<feature type="binding site" evidence="8">
    <location>
        <position position="627"/>
    </location>
    <ligand>
        <name>ATP</name>
        <dbReference type="ChEBI" id="CHEBI:30616"/>
    </ligand>
</feature>
<protein>
    <recommendedName>
        <fullName evidence="8">Leucine--tRNA ligase</fullName>
        <ecNumber evidence="8">6.1.1.4</ecNumber>
    </recommendedName>
    <alternativeName>
        <fullName evidence="8">Leucyl-tRNA synthetase</fullName>
        <shortName evidence="8">LeuRS</shortName>
    </alternativeName>
</protein>
<comment type="catalytic activity">
    <reaction evidence="8">
        <text>tRNA(Leu) + L-leucine + ATP = L-leucyl-tRNA(Leu) + AMP + diphosphate</text>
        <dbReference type="Rhea" id="RHEA:11688"/>
        <dbReference type="Rhea" id="RHEA-COMP:9613"/>
        <dbReference type="Rhea" id="RHEA-COMP:9622"/>
        <dbReference type="ChEBI" id="CHEBI:30616"/>
        <dbReference type="ChEBI" id="CHEBI:33019"/>
        <dbReference type="ChEBI" id="CHEBI:57427"/>
        <dbReference type="ChEBI" id="CHEBI:78442"/>
        <dbReference type="ChEBI" id="CHEBI:78494"/>
        <dbReference type="ChEBI" id="CHEBI:456215"/>
        <dbReference type="EC" id="6.1.1.4"/>
    </reaction>
</comment>
<comment type="subcellular location">
    <subcellularLocation>
        <location evidence="8">Cytoplasm</location>
    </subcellularLocation>
</comment>
<feature type="short sequence motif" description="'HIGH' region" evidence="8">
    <location>
        <begin position="37"/>
        <end position="47"/>
    </location>
</feature>
<sequence>MEWTSLEEKWRQRWEEEKYFETDPNSNKKFFVTVAYPYPNSPQHVGHGRTYTLADVHARFMRMLGYNVLFPMGFHYTGTPILGMARRVQDNDTKLLETFRTLYKVPEDKIKEFVEPIKIADYFHQEIKAGMIEMGYSIDWRREFTTIDPVYSKFIEWQFGKLKEKNLIIQGTHPVGWCPKDQNPVSQHDTQGDVEPSFTEYTIIKFRYDKYVIPTATLRPETIFGVTNIWVNPEFVYEIIQVDNETWIVTSECARKLEFHNKTITRLGNMTGKDLVGKKVQVPERNDQVLILPASFVKSGNGTGIVMSVPAHAPFDYQALEDLKKDITKYPNLSEIQDVKAIPIIQTEGYGQIPSLDAITKFQIEDQNSPKLEEATKEIYSKEFYGGRLTQNTGKFANKTVSEAKEEVKKWMLQGKNADILYELNETPIRCRCGAECVVKILSNQWFLNYSDPEWKAKVHSWINEMKILPEEIRNEFNNVVDWLRERACARQHGLGTKLPWDKNWIIESLSDSVIYMAYYTIAKYVNNKEITSENTPDVFFDYIFLNKGSLESIASQCKIAPELLEKIKNEFQYFYPVNARHSGRDLVPNHLTFFIFNHIAIFPKQYWPEEIVVNGSVLMDGKKMSKSEGNIIPLRDAIRNHGADSIRLAILISAELLQDADFNQEAVKGIKNKLENMLEECSKYQSGNIVKLEQEDKWIKSKMEQLVHKTTFSIQKMRLREALHFILYEFESDLQWYTKRALAKKRNDFSGILHEVSSIRVSMMSPFAPYASEEMWSRLGNAGIVSKSTWPDYHENMIDFESIQSENLLKNTIEDIKNIIKVTKITPKKITIYTSAQWKVKAYQKILSKVVSGEVNIGAIIRSLIADKETEEIKKDPDFVKKTVNDILSESQEERESKNRIGLIDEKKILSELDSLVQAEFGITSQVFSESDQDKYDPKNKSRTSRPYKPAILIE</sequence>
<dbReference type="AlphaFoldDB" id="A0A128A153"/>
<dbReference type="GO" id="GO:0006429">
    <property type="term" value="P:leucyl-tRNA aminoacylation"/>
    <property type="evidence" value="ECO:0007669"/>
    <property type="project" value="UniProtKB-UniRule"/>
</dbReference>
<evidence type="ECO:0000256" key="7">
    <source>
        <dbReference type="ARBA" id="ARBA00023146"/>
    </source>
</evidence>
<dbReference type="InterPro" id="IPR004493">
    <property type="entry name" value="Leu-tRNA-synth_Ia_arc/euk"/>
</dbReference>
<dbReference type="GO" id="GO:0005737">
    <property type="term" value="C:cytoplasm"/>
    <property type="evidence" value="ECO:0007669"/>
    <property type="project" value="UniProtKB-SubCell"/>
</dbReference>
<feature type="domain" description="Methionyl/Valyl/Leucyl/Isoleucyl-tRNA synthetase anticodon-binding" evidence="11">
    <location>
        <begin position="697"/>
        <end position="832"/>
    </location>
</feature>
<evidence type="ECO:0000256" key="5">
    <source>
        <dbReference type="ARBA" id="ARBA00022840"/>
    </source>
</evidence>
<keyword evidence="3 8" id="KW-0436">Ligase</keyword>